<gene>
    <name evidence="1" type="ORF">Q5I04_01140</name>
    <name evidence="2" type="ORF">Q5I06_01140</name>
</gene>
<reference evidence="2 4" key="1">
    <citation type="submission" date="2023-07" db="EMBL/GenBank/DDBJ databases">
        <title>Unpublished Manusciprt.</title>
        <authorList>
            <person name="Aydin F."/>
            <person name="Tarhane S."/>
            <person name="Saticioglu I.B."/>
            <person name="Karakaya E."/>
            <person name="Abay S."/>
            <person name="Guran O."/>
            <person name="Bozkurt E."/>
            <person name="Uzum N."/>
            <person name="Olgun K."/>
            <person name="Jablonski D."/>
        </authorList>
    </citation>
    <scope>NUCLEOTIDE SEQUENCE</scope>
    <source>
        <strain evidence="4">faydin-H75</strain>
        <strain evidence="2">Faydin-H76</strain>
    </source>
</reference>
<evidence type="ECO:0008006" key="5">
    <source>
        <dbReference type="Google" id="ProtNLM"/>
    </source>
</evidence>
<keyword evidence="4" id="KW-1185">Reference proteome</keyword>
<dbReference type="RefSeq" id="WP_305516365.1">
    <property type="nucleotide sequence ID" value="NZ_JAUPEV010000001.1"/>
</dbReference>
<dbReference type="SUPFAM" id="SSF159594">
    <property type="entry name" value="XCC0632-like"/>
    <property type="match status" value="1"/>
</dbReference>
<evidence type="ECO:0000313" key="4">
    <source>
        <dbReference type="Proteomes" id="UP001240777"/>
    </source>
</evidence>
<evidence type="ECO:0000313" key="1">
    <source>
        <dbReference type="EMBL" id="MDO7252525.1"/>
    </source>
</evidence>
<dbReference type="Proteomes" id="UP001240777">
    <property type="component" value="Unassembled WGS sequence"/>
</dbReference>
<dbReference type="Proteomes" id="UP001177258">
    <property type="component" value="Unassembled WGS sequence"/>
</dbReference>
<dbReference type="PROSITE" id="PS51257">
    <property type="entry name" value="PROKAR_LIPOPROTEIN"/>
    <property type="match status" value="1"/>
</dbReference>
<protein>
    <recommendedName>
        <fullName evidence="5">ABC-type transport auxiliary lipoprotein component domain-containing protein</fullName>
    </recommendedName>
</protein>
<dbReference type="Gene3D" id="3.40.50.10610">
    <property type="entry name" value="ABC-type transport auxiliary lipoprotein component"/>
    <property type="match status" value="1"/>
</dbReference>
<accession>A0AA90PQS8</accession>
<sequence length="188" mass="21099">MKKLTILIFPIFILFLTGCISLKIKSELPTIYSYDFNANISPTSCETYKNIALIDIDSTGIYESKKIIVRNDDGRITNLEGKQWIDSPKNIFRDLLIQEGAKHCISINLPPFGTQLPQNVLKLTLVSLEIRNGNHPSAQMVLGYNLAKSGKKMNGFLQETQEIQGDDIKALQEVAKNIVNQLVKLFGE</sequence>
<evidence type="ECO:0000313" key="2">
    <source>
        <dbReference type="EMBL" id="MDP2538392.1"/>
    </source>
</evidence>
<reference evidence="1" key="2">
    <citation type="submission" date="2023-07" db="EMBL/GenBank/DDBJ databases">
        <authorList>
            <person name="Aydin F."/>
            <person name="Tarhane S."/>
            <person name="Saticioglu I.B."/>
            <person name="Karakaya E."/>
            <person name="Abay S."/>
            <person name="Guran O."/>
            <person name="Bozkurt E."/>
            <person name="Uzum N."/>
            <person name="Olgun K."/>
            <person name="Jablonski D."/>
        </authorList>
    </citation>
    <scope>NUCLEOTIDE SEQUENCE</scope>
    <source>
        <strain evidence="1">Faydin-H75</strain>
    </source>
</reference>
<proteinExistence type="predicted"/>
<dbReference type="EMBL" id="JAUPEV010000001">
    <property type="protein sequence ID" value="MDO7252525.1"/>
    <property type="molecule type" value="Genomic_DNA"/>
</dbReference>
<dbReference type="AlphaFoldDB" id="A0AA90PQS8"/>
<comment type="caution">
    <text evidence="2">The sequence shown here is derived from an EMBL/GenBank/DDBJ whole genome shotgun (WGS) entry which is preliminary data.</text>
</comment>
<name>A0AA90PQS8_9HELI</name>
<dbReference type="EMBL" id="JAUYZK010000001">
    <property type="protein sequence ID" value="MDP2538392.1"/>
    <property type="molecule type" value="Genomic_DNA"/>
</dbReference>
<evidence type="ECO:0000313" key="3">
    <source>
        <dbReference type="Proteomes" id="UP001177258"/>
    </source>
</evidence>
<reference evidence="1 3" key="3">
    <citation type="journal article" date="2024" name="Syst. Appl. Microbiol.">
        <title>Helicobacter cappadocius sp. nov., from lizards: The first psychrotrophic Helicobacter species.</title>
        <authorList>
            <person name="Aydin F."/>
            <person name="Tarhane S."/>
            <person name="Karakaya E."/>
            <person name="Abay S."/>
            <person name="Kayman T."/>
            <person name="Guran O."/>
            <person name="Bozkurt E."/>
            <person name="Uzum N."/>
            <person name="Avci A."/>
            <person name="Olgun K."/>
            <person name="Jablonski D."/>
            <person name="Guran C."/>
            <person name="Burcin Saticioglu I."/>
        </authorList>
    </citation>
    <scope>NUCLEOTIDE SEQUENCE [LARGE SCALE GENOMIC DNA]</scope>
    <source>
        <strain evidence="1">Faydin-H75</strain>
        <strain evidence="3">faydin-H76</strain>
    </source>
</reference>
<organism evidence="2 3">
    <name type="scientific">Helicobacter cappadocius</name>
    <dbReference type="NCBI Taxonomy" id="3063998"/>
    <lineage>
        <taxon>Bacteria</taxon>
        <taxon>Pseudomonadati</taxon>
        <taxon>Campylobacterota</taxon>
        <taxon>Epsilonproteobacteria</taxon>
        <taxon>Campylobacterales</taxon>
        <taxon>Helicobacteraceae</taxon>
        <taxon>Helicobacter</taxon>
    </lineage>
</organism>